<dbReference type="InterPro" id="IPR025528">
    <property type="entry name" value="BrnA_antitoxin"/>
</dbReference>
<dbReference type="EMBL" id="CP029551">
    <property type="protein sequence ID" value="AWN36730.1"/>
    <property type="molecule type" value="Genomic_DNA"/>
</dbReference>
<accession>A0A2U8VTM4</accession>
<dbReference type="Pfam" id="PF14384">
    <property type="entry name" value="BrnA_antitoxin"/>
    <property type="match status" value="1"/>
</dbReference>
<feature type="region of interest" description="Disordered" evidence="1">
    <location>
        <begin position="1"/>
        <end position="51"/>
    </location>
</feature>
<sequence length="86" mass="9584">MLAGRRSALRSRSPARSTDGRGAALIRSAPPTAGALRRPDEPRGSMHRSMHRLDVVDFLKQGGRDFQARMNAVLRRDMEAETERTP</sequence>
<name>A0A2U8VTM4_9HYPH</name>
<organism evidence="2 3">
    <name type="scientific">Methylobacterium radiodurans</name>
    <dbReference type="NCBI Taxonomy" id="2202828"/>
    <lineage>
        <taxon>Bacteria</taxon>
        <taxon>Pseudomonadati</taxon>
        <taxon>Pseudomonadota</taxon>
        <taxon>Alphaproteobacteria</taxon>
        <taxon>Hyphomicrobiales</taxon>
        <taxon>Methylobacteriaceae</taxon>
        <taxon>Methylobacterium</taxon>
    </lineage>
</organism>
<evidence type="ECO:0000313" key="3">
    <source>
        <dbReference type="Proteomes" id="UP000246058"/>
    </source>
</evidence>
<keyword evidence="3" id="KW-1185">Reference proteome</keyword>
<evidence type="ECO:0000313" key="2">
    <source>
        <dbReference type="EMBL" id="AWN36730.1"/>
    </source>
</evidence>
<proteinExistence type="predicted"/>
<dbReference type="KEGG" id="meti:DK427_14130"/>
<protein>
    <submittedName>
        <fullName evidence="2">Uncharacterized protein</fullName>
    </submittedName>
</protein>
<gene>
    <name evidence="2" type="ORF">DK427_14130</name>
</gene>
<dbReference type="AlphaFoldDB" id="A0A2U8VTM4"/>
<reference evidence="2 3" key="1">
    <citation type="submission" date="2018-05" db="EMBL/GenBank/DDBJ databases">
        <title>Complete Genome Sequence of Methylobacterium sp. 17Sr1-43.</title>
        <authorList>
            <person name="Srinivasan S."/>
        </authorList>
    </citation>
    <scope>NUCLEOTIDE SEQUENCE [LARGE SCALE GENOMIC DNA]</scope>
    <source>
        <strain evidence="2 3">17Sr1-43</strain>
    </source>
</reference>
<evidence type="ECO:0000256" key="1">
    <source>
        <dbReference type="SAM" id="MobiDB-lite"/>
    </source>
</evidence>
<dbReference type="OrthoDB" id="361944at2"/>
<feature type="compositionally biased region" description="Low complexity" evidence="1">
    <location>
        <begin position="1"/>
        <end position="17"/>
    </location>
</feature>
<dbReference type="Proteomes" id="UP000246058">
    <property type="component" value="Chromosome"/>
</dbReference>